<name>A0A4Q5LF91_9BACT</name>
<keyword evidence="1" id="KW-1133">Transmembrane helix</keyword>
<feature type="transmembrane region" description="Helical" evidence="1">
    <location>
        <begin position="97"/>
        <end position="117"/>
    </location>
</feature>
<keyword evidence="1" id="KW-0812">Transmembrane</keyword>
<evidence type="ECO:0000313" key="3">
    <source>
        <dbReference type="Proteomes" id="UP000294155"/>
    </source>
</evidence>
<gene>
    <name evidence="2" type="ORF">EWM57_06800</name>
</gene>
<evidence type="ECO:0000313" key="2">
    <source>
        <dbReference type="EMBL" id="RYU81279.1"/>
    </source>
</evidence>
<keyword evidence="3" id="KW-1185">Reference proteome</keyword>
<evidence type="ECO:0008006" key="4">
    <source>
        <dbReference type="Google" id="ProtNLM"/>
    </source>
</evidence>
<evidence type="ECO:0000256" key="1">
    <source>
        <dbReference type="SAM" id="Phobius"/>
    </source>
</evidence>
<dbReference type="EMBL" id="SEWE01000010">
    <property type="protein sequence ID" value="RYU81279.1"/>
    <property type="molecule type" value="Genomic_DNA"/>
</dbReference>
<feature type="transmembrane region" description="Helical" evidence="1">
    <location>
        <begin position="35"/>
        <end position="55"/>
    </location>
</feature>
<proteinExistence type="predicted"/>
<organism evidence="2 3">
    <name type="scientific">Hymenobacter persicinus</name>
    <dbReference type="NCBI Taxonomy" id="2025506"/>
    <lineage>
        <taxon>Bacteria</taxon>
        <taxon>Pseudomonadati</taxon>
        <taxon>Bacteroidota</taxon>
        <taxon>Cytophagia</taxon>
        <taxon>Cytophagales</taxon>
        <taxon>Hymenobacteraceae</taxon>
        <taxon>Hymenobacter</taxon>
    </lineage>
</organism>
<dbReference type="Proteomes" id="UP000294155">
    <property type="component" value="Unassembled WGS sequence"/>
</dbReference>
<comment type="caution">
    <text evidence="2">The sequence shown here is derived from an EMBL/GenBank/DDBJ whole genome shotgun (WGS) entry which is preliminary data.</text>
</comment>
<dbReference type="AlphaFoldDB" id="A0A4Q5LF91"/>
<reference evidence="2 3" key="1">
    <citation type="submission" date="2019-02" db="EMBL/GenBank/DDBJ databases">
        <title>Bacterial novel species isolated from soil.</title>
        <authorList>
            <person name="Jung H.-Y."/>
        </authorList>
    </citation>
    <scope>NUCLEOTIDE SEQUENCE [LARGE SCALE GENOMIC DNA]</scope>
    <source>
        <strain evidence="2 3">1-3-3-3</strain>
    </source>
</reference>
<dbReference type="RefSeq" id="WP_129920385.1">
    <property type="nucleotide sequence ID" value="NZ_SEWE01000010.1"/>
</dbReference>
<feature type="transmembrane region" description="Helical" evidence="1">
    <location>
        <begin position="67"/>
        <end position="85"/>
    </location>
</feature>
<sequence length="121" mass="13405">MLPREFRHPLFVAGVAAYGLVQFNRFVVPGLLLPLLTSYLADLVCLPLELTVALVGLRRLYFRRPGFVLPTAWIFSTWVVTALWFELALPHLQPSATADPLDVVAYALGALAFGGWLNRPA</sequence>
<dbReference type="OrthoDB" id="1447802at2"/>
<protein>
    <recommendedName>
        <fullName evidence="4">Magnesium citrate secondary transporter</fullName>
    </recommendedName>
</protein>
<accession>A0A4Q5LF91</accession>
<keyword evidence="1" id="KW-0472">Membrane</keyword>